<feature type="transmembrane region" description="Helical" evidence="8">
    <location>
        <begin position="401"/>
        <end position="425"/>
    </location>
</feature>
<feature type="transmembrane region" description="Helical" evidence="8">
    <location>
        <begin position="343"/>
        <end position="365"/>
    </location>
</feature>
<keyword evidence="10" id="KW-1185">Reference proteome</keyword>
<name>A0A7X6K7B8_9MICC</name>
<evidence type="ECO:0000256" key="4">
    <source>
        <dbReference type="ARBA" id="ARBA00022692"/>
    </source>
</evidence>
<dbReference type="Pfam" id="PF26314">
    <property type="entry name" value="MptA_B_family"/>
    <property type="match status" value="1"/>
</dbReference>
<evidence type="ECO:0000256" key="7">
    <source>
        <dbReference type="ARBA" id="ARBA00043987"/>
    </source>
</evidence>
<feature type="transmembrane region" description="Helical" evidence="8">
    <location>
        <begin position="461"/>
        <end position="489"/>
    </location>
</feature>
<gene>
    <name evidence="9" type="primary">mptB</name>
    <name evidence="9" type="ORF">HGG74_18530</name>
</gene>
<protein>
    <submittedName>
        <fullName evidence="9">Polyprenol phosphomannose-dependent alpha 1,6 mannosyltransferase MptB</fullName>
    </submittedName>
</protein>
<dbReference type="GO" id="GO:0016757">
    <property type="term" value="F:glycosyltransferase activity"/>
    <property type="evidence" value="ECO:0007669"/>
    <property type="project" value="UniProtKB-KW"/>
</dbReference>
<dbReference type="EMBL" id="JAAZSQ010000025">
    <property type="protein sequence ID" value="NKX56482.1"/>
    <property type="molecule type" value="Genomic_DNA"/>
</dbReference>
<evidence type="ECO:0000313" key="9">
    <source>
        <dbReference type="EMBL" id="NKX56482.1"/>
    </source>
</evidence>
<feature type="transmembrane region" description="Helical" evidence="8">
    <location>
        <begin position="304"/>
        <end position="331"/>
    </location>
</feature>
<comment type="subcellular location">
    <subcellularLocation>
        <location evidence="1">Membrane</location>
        <topology evidence="1">Multi-pass membrane protein</topology>
    </subcellularLocation>
</comment>
<evidence type="ECO:0000256" key="5">
    <source>
        <dbReference type="ARBA" id="ARBA00022989"/>
    </source>
</evidence>
<organism evidence="9 10">
    <name type="scientific">Arthrobacter mobilis</name>
    <dbReference type="NCBI Taxonomy" id="2724944"/>
    <lineage>
        <taxon>Bacteria</taxon>
        <taxon>Bacillati</taxon>
        <taxon>Actinomycetota</taxon>
        <taxon>Actinomycetes</taxon>
        <taxon>Micrococcales</taxon>
        <taxon>Micrococcaceae</taxon>
        <taxon>Arthrobacter</taxon>
    </lineage>
</organism>
<keyword evidence="5 8" id="KW-1133">Transmembrane helix</keyword>
<dbReference type="AlphaFoldDB" id="A0A7X6K7B8"/>
<accession>A0A7X6K7B8</accession>
<evidence type="ECO:0000256" key="2">
    <source>
        <dbReference type="ARBA" id="ARBA00022676"/>
    </source>
</evidence>
<feature type="transmembrane region" description="Helical" evidence="8">
    <location>
        <begin position="104"/>
        <end position="123"/>
    </location>
</feature>
<evidence type="ECO:0000256" key="6">
    <source>
        <dbReference type="ARBA" id="ARBA00023136"/>
    </source>
</evidence>
<keyword evidence="3 9" id="KW-0808">Transferase</keyword>
<keyword evidence="4 8" id="KW-0812">Transmembrane</keyword>
<feature type="transmembrane region" description="Helical" evidence="8">
    <location>
        <begin position="266"/>
        <end position="292"/>
    </location>
</feature>
<comment type="similarity">
    <text evidence="7">Belongs to the MptA/B family.</text>
</comment>
<feature type="transmembrane region" description="Helical" evidence="8">
    <location>
        <begin position="60"/>
        <end position="84"/>
    </location>
</feature>
<dbReference type="NCBIfam" id="NF038066">
    <property type="entry name" value="MptB"/>
    <property type="match status" value="1"/>
</dbReference>
<comment type="caution">
    <text evidence="9">The sequence shown here is derived from an EMBL/GenBank/DDBJ whole genome shotgun (WGS) entry which is preliminary data.</text>
</comment>
<sequence>MTAHRPAAAPLPLSGTAAGGGRCTRTIIQGAVGSVLMFFGSLGVGWLASVSELRRWPLLIWLRLEPAGVIVSVLLLAVGGMLLVRSWLRLGQQFSAWGPEARRATLAAIVAWGAPLALSIPLFSRDVYAYIAQGKVMVNNLNPYVDGYDQLQNYLQTGADDLWARSPTPYGPIFLWLEEFIVWFTGGHPEFSIILFRLLALAGAAMCIYYGPKLAELHGINPNRALWLACANPLFLTTFIASIHNDALMLGLALGGLYYAATKRPLLGILLVTLSVGIKPITLIFLPFIGLLWAGREAGWPRRFVFWALTAGLSLGLLAVLGLINGLGFGWIGALGTQGAGLFIWYAPVGLLGMMVYVITDALGFDGGLVQKLVYDAGKAAAVVVVLFMMFRGGYDRIVRRLALALAAVVFLAPMIQPWYVVWLLPLFAATGIRNDWQVRTVYAVTSFLMVYAIADQLDIFPYIAIDLAAARLLAVVVAVGFALYLVFLDPGTRRLFRKKYLDPADRRLF</sequence>
<keyword evidence="6 8" id="KW-0472">Membrane</keyword>
<feature type="transmembrane region" description="Helical" evidence="8">
    <location>
        <begin position="233"/>
        <end position="260"/>
    </location>
</feature>
<feature type="transmembrane region" description="Helical" evidence="8">
    <location>
        <begin position="191"/>
        <end position="212"/>
    </location>
</feature>
<feature type="transmembrane region" description="Helical" evidence="8">
    <location>
        <begin position="27"/>
        <end position="48"/>
    </location>
</feature>
<evidence type="ECO:0000256" key="3">
    <source>
        <dbReference type="ARBA" id="ARBA00022679"/>
    </source>
</evidence>
<reference evidence="9 10" key="1">
    <citation type="submission" date="2020-04" db="EMBL/GenBank/DDBJ databases">
        <title>Arthrobacter sp. nov.</title>
        <authorList>
            <person name="Liu S."/>
        </authorList>
    </citation>
    <scope>NUCLEOTIDE SEQUENCE [LARGE SCALE GENOMIC DNA]</scope>
    <source>
        <strain evidence="9 10">E918</strain>
    </source>
</reference>
<dbReference type="GO" id="GO:0016020">
    <property type="term" value="C:membrane"/>
    <property type="evidence" value="ECO:0007669"/>
    <property type="project" value="UniProtKB-SubCell"/>
</dbReference>
<dbReference type="Proteomes" id="UP000544090">
    <property type="component" value="Unassembled WGS sequence"/>
</dbReference>
<evidence type="ECO:0000256" key="1">
    <source>
        <dbReference type="ARBA" id="ARBA00004141"/>
    </source>
</evidence>
<keyword evidence="2 9" id="KW-0328">Glycosyltransferase</keyword>
<evidence type="ECO:0000256" key="8">
    <source>
        <dbReference type="SAM" id="Phobius"/>
    </source>
</evidence>
<evidence type="ECO:0000313" key="10">
    <source>
        <dbReference type="Proteomes" id="UP000544090"/>
    </source>
</evidence>
<dbReference type="InterPro" id="IPR049829">
    <property type="entry name" value="MptA/B-like"/>
</dbReference>
<feature type="transmembrane region" description="Helical" evidence="8">
    <location>
        <begin position="377"/>
        <end position="395"/>
    </location>
</feature>
<proteinExistence type="inferred from homology"/>
<dbReference type="RefSeq" id="WP_168488794.1">
    <property type="nucleotide sequence ID" value="NZ_JAAZSQ010000025.1"/>
</dbReference>